<dbReference type="InterPro" id="IPR000683">
    <property type="entry name" value="Gfo/Idh/MocA-like_OxRdtase_N"/>
</dbReference>
<sequence length="434" mass="49342">MTPLKIAGIGCGERTWIYMQLISERPEQFQILAAADPVPEYRERLEQLSNTPEFRSFDDAKSFFTAGKIADLVIIGTQDRYHFAPCKKALELGYDIVLEKPIAPDLNEVLELEQRARELGRKVMVCHIYRFNPLFNQVKDLLSSGTIGDLISMNATEGVEPWHFAHSFVRGHWAKEAQSNPIIMAKTCHDLDLISWMVDSPVTSVSSFGELLHFTPPEQPDPQPNALCPSLTSGEITTPYCALRYLHDKKFPWLAQIFPRAHTATDQEILDWLKQSPWGRSVYHCDNDVMDHQTVNLRFENGVIVNLTMTAFETGRFWEIHGTTGTLKLHFIHDDNPSLEIVIKKHHTNEITRIPIDEPPGGYRFHHEGGDVGIIDALYHEMTLPHNHLKSSITNSLQSHLMAFAAEISRKQARVVQIKELITPPNKQCLKLKA</sequence>
<keyword evidence="4" id="KW-1185">Reference proteome</keyword>
<dbReference type="Pfam" id="PF02894">
    <property type="entry name" value="GFO_IDH_MocA_C"/>
    <property type="match status" value="1"/>
</dbReference>
<dbReference type="Gene3D" id="3.40.50.720">
    <property type="entry name" value="NAD(P)-binding Rossmann-like Domain"/>
    <property type="match status" value="1"/>
</dbReference>
<evidence type="ECO:0000313" key="3">
    <source>
        <dbReference type="EMBL" id="MFD2157902.1"/>
    </source>
</evidence>
<organism evidence="3 4">
    <name type="scientific">Rubritalea tangerina</name>
    <dbReference type="NCBI Taxonomy" id="430798"/>
    <lineage>
        <taxon>Bacteria</taxon>
        <taxon>Pseudomonadati</taxon>
        <taxon>Verrucomicrobiota</taxon>
        <taxon>Verrucomicrobiia</taxon>
        <taxon>Verrucomicrobiales</taxon>
        <taxon>Rubritaleaceae</taxon>
        <taxon>Rubritalea</taxon>
    </lineage>
</organism>
<dbReference type="EMBL" id="JBHUJB010000015">
    <property type="protein sequence ID" value="MFD2157902.1"/>
    <property type="molecule type" value="Genomic_DNA"/>
</dbReference>
<evidence type="ECO:0000259" key="2">
    <source>
        <dbReference type="Pfam" id="PF02894"/>
    </source>
</evidence>
<reference evidence="4" key="1">
    <citation type="journal article" date="2019" name="Int. J. Syst. Evol. Microbiol.">
        <title>The Global Catalogue of Microorganisms (GCM) 10K type strain sequencing project: providing services to taxonomists for standard genome sequencing and annotation.</title>
        <authorList>
            <consortium name="The Broad Institute Genomics Platform"/>
            <consortium name="The Broad Institute Genome Sequencing Center for Infectious Disease"/>
            <person name="Wu L."/>
            <person name="Ma J."/>
        </authorList>
    </citation>
    <scope>NUCLEOTIDE SEQUENCE [LARGE SCALE GENOMIC DNA]</scope>
    <source>
        <strain evidence="4">CCUG 57942</strain>
    </source>
</reference>
<dbReference type="SUPFAM" id="SSF51735">
    <property type="entry name" value="NAD(P)-binding Rossmann-fold domains"/>
    <property type="match status" value="1"/>
</dbReference>
<accession>A0ABW4Z8A5</accession>
<dbReference type="PANTHER" id="PTHR43377:SF2">
    <property type="entry name" value="BINDING ROSSMANN FOLD OXIDOREDUCTASE, PUTATIVE (AFU_ORTHOLOGUE AFUA_4G00560)-RELATED"/>
    <property type="match status" value="1"/>
</dbReference>
<evidence type="ECO:0000259" key="1">
    <source>
        <dbReference type="Pfam" id="PF01408"/>
    </source>
</evidence>
<dbReference type="Proteomes" id="UP001597389">
    <property type="component" value="Unassembled WGS sequence"/>
</dbReference>
<dbReference type="PANTHER" id="PTHR43377">
    <property type="entry name" value="BILIVERDIN REDUCTASE A"/>
    <property type="match status" value="1"/>
</dbReference>
<feature type="domain" description="Gfo/Idh/MocA-like oxidoreductase N-terminal" evidence="1">
    <location>
        <begin position="5"/>
        <end position="126"/>
    </location>
</feature>
<dbReference type="InterPro" id="IPR051450">
    <property type="entry name" value="Gfo/Idh/MocA_Oxidoreductases"/>
</dbReference>
<dbReference type="RefSeq" id="WP_377090111.1">
    <property type="nucleotide sequence ID" value="NZ_JBHSJL010000014.1"/>
</dbReference>
<name>A0ABW4Z8A5_9BACT</name>
<gene>
    <name evidence="3" type="ORF">ACFSW8_03200</name>
</gene>
<dbReference type="Gene3D" id="3.30.360.10">
    <property type="entry name" value="Dihydrodipicolinate Reductase, domain 2"/>
    <property type="match status" value="1"/>
</dbReference>
<dbReference type="SUPFAM" id="SSF55347">
    <property type="entry name" value="Glyceraldehyde-3-phosphate dehydrogenase-like, C-terminal domain"/>
    <property type="match status" value="1"/>
</dbReference>
<proteinExistence type="predicted"/>
<dbReference type="Pfam" id="PF01408">
    <property type="entry name" value="GFO_IDH_MocA"/>
    <property type="match status" value="1"/>
</dbReference>
<dbReference type="InterPro" id="IPR004104">
    <property type="entry name" value="Gfo/Idh/MocA-like_OxRdtase_C"/>
</dbReference>
<dbReference type="InterPro" id="IPR036291">
    <property type="entry name" value="NAD(P)-bd_dom_sf"/>
</dbReference>
<protein>
    <submittedName>
        <fullName evidence="3">Gfo/Idh/MocA family protein</fullName>
    </submittedName>
</protein>
<comment type="caution">
    <text evidence="3">The sequence shown here is derived from an EMBL/GenBank/DDBJ whole genome shotgun (WGS) entry which is preliminary data.</text>
</comment>
<evidence type="ECO:0000313" key="4">
    <source>
        <dbReference type="Proteomes" id="UP001597389"/>
    </source>
</evidence>
<feature type="domain" description="Gfo/Idh/MocA-like oxidoreductase C-terminal" evidence="2">
    <location>
        <begin position="139"/>
        <end position="351"/>
    </location>
</feature>